<evidence type="ECO:0000313" key="2">
    <source>
        <dbReference type="EMBL" id="VDB83604.1"/>
    </source>
</evidence>
<protein>
    <submittedName>
        <fullName evidence="2">Bgt-51701</fullName>
    </submittedName>
</protein>
<dbReference type="AlphaFoldDB" id="A0A9X9MEF2"/>
<reference evidence="2 3" key="1">
    <citation type="submission" date="2018-08" db="EMBL/GenBank/DDBJ databases">
        <authorList>
            <person name="Muller C M."/>
        </authorList>
    </citation>
    <scope>NUCLEOTIDE SEQUENCE [LARGE SCALE GENOMIC DNA]</scope>
</reference>
<organism evidence="2 3">
    <name type="scientific">Blumeria graminis f. sp. tritici</name>
    <dbReference type="NCBI Taxonomy" id="62690"/>
    <lineage>
        <taxon>Eukaryota</taxon>
        <taxon>Fungi</taxon>
        <taxon>Dikarya</taxon>
        <taxon>Ascomycota</taxon>
        <taxon>Pezizomycotina</taxon>
        <taxon>Leotiomycetes</taxon>
        <taxon>Erysiphales</taxon>
        <taxon>Erysiphaceae</taxon>
        <taxon>Blumeria</taxon>
    </lineage>
</organism>
<evidence type="ECO:0000256" key="1">
    <source>
        <dbReference type="SAM" id="MobiDB-lite"/>
    </source>
</evidence>
<dbReference type="EMBL" id="LR026988">
    <property type="protein sequence ID" value="VDB83604.1"/>
    <property type="molecule type" value="Genomic_DNA"/>
</dbReference>
<name>A0A9X9MEF2_BLUGR</name>
<sequence length="123" mass="14317">MERLKILLCRELHGLVYINGQGFWKKYFANKLWEDNCIGLAKEFMKRSAEDDFEFPETPTEKLVWNRMKAVEKKIFESSSKTCVTSKTTSSSSSEGDVHHLNKTPVSNYESKRIRWWSDSSTG</sequence>
<feature type="compositionally biased region" description="Low complexity" evidence="1">
    <location>
        <begin position="80"/>
        <end position="94"/>
    </location>
</feature>
<feature type="region of interest" description="Disordered" evidence="1">
    <location>
        <begin position="80"/>
        <end position="108"/>
    </location>
</feature>
<gene>
    <name evidence="2" type="ORF">BGT96224V316_LOCUS2799</name>
</gene>
<keyword evidence="3" id="KW-1185">Reference proteome</keyword>
<proteinExistence type="predicted"/>
<evidence type="ECO:0000313" key="3">
    <source>
        <dbReference type="Proteomes" id="UP000324639"/>
    </source>
</evidence>
<accession>A0A9X9MEF2</accession>
<dbReference type="Proteomes" id="UP000324639">
    <property type="component" value="Chromosome Bgt_-05"/>
</dbReference>